<evidence type="ECO:0000313" key="2">
    <source>
        <dbReference type="EMBL" id="GAA5139621.1"/>
    </source>
</evidence>
<dbReference type="GO" id="GO:0016787">
    <property type="term" value="F:hydrolase activity"/>
    <property type="evidence" value="ECO:0007669"/>
    <property type="project" value="UniProtKB-KW"/>
</dbReference>
<dbReference type="Pfam" id="PF12697">
    <property type="entry name" value="Abhydrolase_6"/>
    <property type="match status" value="1"/>
</dbReference>
<dbReference type="InterPro" id="IPR029058">
    <property type="entry name" value="AB_hydrolase_fold"/>
</dbReference>
<dbReference type="PANTHER" id="PTHR43194:SF2">
    <property type="entry name" value="PEROXISOMAL MEMBRANE PROTEIN LPX1"/>
    <property type="match status" value="1"/>
</dbReference>
<dbReference type="PANTHER" id="PTHR43194">
    <property type="entry name" value="HYDROLASE ALPHA/BETA FOLD FAMILY"/>
    <property type="match status" value="1"/>
</dbReference>
<sequence>MAGMTVVFVHGVPETSALWTGVRTHLDGAALAVGLPGFGRPRPAGFGATKDEYARWLAGELRRLGRPVDLVGHDWGAGFVLRVATAYDVRLRSWAVDVGGVFHPDYVWHEMAQVWQTPGAGEERTAATAAAGPQARAGYLHAAGVPEADAATLAAAYDATMGGCILDLYRSAVPNPYADWGAELRGPTAAPGLVLQPTADPYDDPARSGEVAARLGARTHRLDGLGHWWMLQDPAAVAAALRAFWGSLDP</sequence>
<gene>
    <name evidence="2" type="ORF">GCM10023320_75950</name>
</gene>
<name>A0ABP9P5E0_9PSEU</name>
<dbReference type="Gene3D" id="3.40.50.1820">
    <property type="entry name" value="alpha/beta hydrolase"/>
    <property type="match status" value="1"/>
</dbReference>
<dbReference type="SUPFAM" id="SSF53474">
    <property type="entry name" value="alpha/beta-Hydrolases"/>
    <property type="match status" value="1"/>
</dbReference>
<evidence type="ECO:0000259" key="1">
    <source>
        <dbReference type="Pfam" id="PF12697"/>
    </source>
</evidence>
<dbReference type="Proteomes" id="UP001500804">
    <property type="component" value="Unassembled WGS sequence"/>
</dbReference>
<organism evidence="2 3">
    <name type="scientific">Pseudonocardia adelaidensis</name>
    <dbReference type="NCBI Taxonomy" id="648754"/>
    <lineage>
        <taxon>Bacteria</taxon>
        <taxon>Bacillati</taxon>
        <taxon>Actinomycetota</taxon>
        <taxon>Actinomycetes</taxon>
        <taxon>Pseudonocardiales</taxon>
        <taxon>Pseudonocardiaceae</taxon>
        <taxon>Pseudonocardia</taxon>
    </lineage>
</organism>
<comment type="caution">
    <text evidence="2">The sequence shown here is derived from an EMBL/GenBank/DDBJ whole genome shotgun (WGS) entry which is preliminary data.</text>
</comment>
<protein>
    <submittedName>
        <fullName evidence="2">Alpha/beta fold hydrolase</fullName>
    </submittedName>
</protein>
<keyword evidence="2" id="KW-0378">Hydrolase</keyword>
<proteinExistence type="predicted"/>
<accession>A0ABP9P5E0</accession>
<reference evidence="3" key="1">
    <citation type="journal article" date="2019" name="Int. J. Syst. Evol. Microbiol.">
        <title>The Global Catalogue of Microorganisms (GCM) 10K type strain sequencing project: providing services to taxonomists for standard genome sequencing and annotation.</title>
        <authorList>
            <consortium name="The Broad Institute Genomics Platform"/>
            <consortium name="The Broad Institute Genome Sequencing Center for Infectious Disease"/>
            <person name="Wu L."/>
            <person name="Ma J."/>
        </authorList>
    </citation>
    <scope>NUCLEOTIDE SEQUENCE [LARGE SCALE GENOMIC DNA]</scope>
    <source>
        <strain evidence="3">JCM 18302</strain>
    </source>
</reference>
<feature type="domain" description="AB hydrolase-1" evidence="1">
    <location>
        <begin position="6"/>
        <end position="240"/>
    </location>
</feature>
<evidence type="ECO:0000313" key="3">
    <source>
        <dbReference type="Proteomes" id="UP001500804"/>
    </source>
</evidence>
<dbReference type="EMBL" id="BAABJO010000044">
    <property type="protein sequence ID" value="GAA5139621.1"/>
    <property type="molecule type" value="Genomic_DNA"/>
</dbReference>
<keyword evidence="3" id="KW-1185">Reference proteome</keyword>
<dbReference type="InterPro" id="IPR050228">
    <property type="entry name" value="Carboxylesterase_BioH"/>
</dbReference>
<dbReference type="InterPro" id="IPR000073">
    <property type="entry name" value="AB_hydrolase_1"/>
</dbReference>